<organism evidence="2 3">
    <name type="scientific">Gloeothece verrucosa (strain PCC 7822)</name>
    <name type="common">Cyanothece sp. (strain PCC 7822)</name>
    <dbReference type="NCBI Taxonomy" id="497965"/>
    <lineage>
        <taxon>Bacteria</taxon>
        <taxon>Bacillati</taxon>
        <taxon>Cyanobacteriota</taxon>
        <taxon>Cyanophyceae</taxon>
        <taxon>Oscillatoriophycideae</taxon>
        <taxon>Chroococcales</taxon>
        <taxon>Aphanothecaceae</taxon>
        <taxon>Gloeothece</taxon>
        <taxon>Gloeothece verrucosa</taxon>
    </lineage>
</organism>
<dbReference type="OrthoDB" id="4540541at2"/>
<reference evidence="3" key="1">
    <citation type="journal article" date="2011" name="MBio">
        <title>Novel metabolic attributes of the genus Cyanothece, comprising a group of unicellular nitrogen-fixing Cyanobacteria.</title>
        <authorList>
            <person name="Bandyopadhyay A."/>
            <person name="Elvitigala T."/>
            <person name="Welsh E."/>
            <person name="Stockel J."/>
            <person name="Liberton M."/>
            <person name="Min H."/>
            <person name="Sherman L.A."/>
            <person name="Pakrasi H.B."/>
        </authorList>
    </citation>
    <scope>NUCLEOTIDE SEQUENCE [LARGE SCALE GENOMIC DNA]</scope>
    <source>
        <strain evidence="3">PCC 7822</strain>
    </source>
</reference>
<proteinExistence type="predicted"/>
<accession>E0UF75</accession>
<dbReference type="STRING" id="497965.Cyan7822_3504"/>
<keyword evidence="1" id="KW-0812">Transmembrane</keyword>
<feature type="transmembrane region" description="Helical" evidence="1">
    <location>
        <begin position="22"/>
        <end position="41"/>
    </location>
</feature>
<feature type="transmembrane region" description="Helical" evidence="1">
    <location>
        <begin position="176"/>
        <end position="193"/>
    </location>
</feature>
<keyword evidence="1" id="KW-1133">Transmembrane helix</keyword>
<evidence type="ECO:0008006" key="4">
    <source>
        <dbReference type="Google" id="ProtNLM"/>
    </source>
</evidence>
<name>E0UF75_GLOV7</name>
<dbReference type="HOGENOM" id="CLU_081833_0_0_3"/>
<dbReference type="InterPro" id="IPR009793">
    <property type="entry name" value="DUF1361"/>
</dbReference>
<dbReference type="RefSeq" id="WP_013323515.1">
    <property type="nucleotide sequence ID" value="NC_014501.1"/>
</dbReference>
<dbReference type="AlphaFoldDB" id="E0UF75"/>
<dbReference type="KEGG" id="cyj:Cyan7822_3504"/>
<keyword evidence="1" id="KW-0472">Membrane</keyword>
<evidence type="ECO:0000256" key="1">
    <source>
        <dbReference type="SAM" id="Phobius"/>
    </source>
</evidence>
<dbReference type="Pfam" id="PF07099">
    <property type="entry name" value="DUF1361"/>
    <property type="match status" value="1"/>
</dbReference>
<evidence type="ECO:0000313" key="3">
    <source>
        <dbReference type="Proteomes" id="UP000008206"/>
    </source>
</evidence>
<sequence length="214" mass="25098">MLTQLQIWFNIAWQVLSYSHKLIAWNLFLAFIPLVLSFWLFRRAQKRSLLWWIGVLSFMGFLPNAPYVLTDVIHLIDLIRYGFSAWIVALVLIPQYTLFILSAFEAYTISVINVGYYLHRQNLSRYILATEIIIHALSAIGIYLGRFQRFNTWDFVTQPKILLSSIFETFVKKQPILVTVITFVVITVLYWLVKQVNLGIALRIKESKNKNYSE</sequence>
<dbReference type="Proteomes" id="UP000008206">
    <property type="component" value="Chromosome"/>
</dbReference>
<dbReference type="eggNOG" id="COG4330">
    <property type="taxonomic scope" value="Bacteria"/>
</dbReference>
<keyword evidence="3" id="KW-1185">Reference proteome</keyword>
<evidence type="ECO:0000313" key="2">
    <source>
        <dbReference type="EMBL" id="ADN15446.1"/>
    </source>
</evidence>
<feature type="transmembrane region" description="Helical" evidence="1">
    <location>
        <begin position="48"/>
        <end position="69"/>
    </location>
</feature>
<protein>
    <recommendedName>
        <fullName evidence="4">DUF1361 domain-containing protein</fullName>
    </recommendedName>
</protein>
<dbReference type="EMBL" id="CP002198">
    <property type="protein sequence ID" value="ADN15446.1"/>
    <property type="molecule type" value="Genomic_DNA"/>
</dbReference>
<feature type="transmembrane region" description="Helical" evidence="1">
    <location>
        <begin position="125"/>
        <end position="145"/>
    </location>
</feature>
<gene>
    <name evidence="2" type="ordered locus">Cyan7822_3504</name>
</gene>
<feature type="transmembrane region" description="Helical" evidence="1">
    <location>
        <begin position="81"/>
        <end position="104"/>
    </location>
</feature>